<protein>
    <submittedName>
        <fullName evidence="1">Phosphodiester glycosidase family protein</fullName>
    </submittedName>
</protein>
<keyword evidence="2" id="KW-1185">Reference proteome</keyword>
<gene>
    <name evidence="1" type="ORF">ACI1P1_09285</name>
</gene>
<dbReference type="Proteomes" id="UP001631969">
    <property type="component" value="Unassembled WGS sequence"/>
</dbReference>
<keyword evidence="1" id="KW-0378">Hydrolase</keyword>
<comment type="caution">
    <text evidence="1">The sequence shown here is derived from an EMBL/GenBank/DDBJ whole genome shotgun (WGS) entry which is preliminary data.</text>
</comment>
<evidence type="ECO:0000313" key="1">
    <source>
        <dbReference type="EMBL" id="MFM9328479.1"/>
    </source>
</evidence>
<sequence length="556" mass="56393">MNKPQKALSRAMAQMRSWSWLKRTYAAIFAIGFMISSFLFLTPTGEASREWMAQTVITTQHRSWAWMFVGGEKRDRMVAQLHLDRELMGTERQNFGMINVGNGHKTVKRSAEELIKVEDISAPLWKGKKMYVYDPRAIRVVVPSKSGEGERISSMVERTGAYAGINGGGFVDPDGLGNGFAPIGFIISGGEILYTDQDGSIAQHVVGFTKEGVLVVGKYTIDQLLEMGISEAVMFYPRVIANGKGLITSGDGGWGRGPRTAIGQKEDGTVVIMVIDGRQTHSVGATLKELQDLMLEEGVVNAGFLDGGASSELVTHTDGLITKPSSRYGERRLPSALLVFGNPDEYVPNNPWDGVTNIDPGGAYDHPDFLKEQAENKNKPKPSVSPSASTSATPKPDKSTEPSSSASGKPASPNTSGSPGAGSPSGGTPAGGGSGTPTAPANSAGAGTGGTASPGASAGAGAGGTTATPGTGASATPKPSSSAGAGAGASVQPSVKANSTASPGDVKLPGASAGQQSDAAGVAKPTAPTATTGGAGTGAAGSGGSPAAAANAGNGG</sequence>
<accession>A0ACC7NWT2</accession>
<evidence type="ECO:0000313" key="2">
    <source>
        <dbReference type="Proteomes" id="UP001631969"/>
    </source>
</evidence>
<organism evidence="1 2">
    <name type="scientific">Paenibacillus mesotrionivorans</name>
    <dbReference type="NCBI Taxonomy" id="3160968"/>
    <lineage>
        <taxon>Bacteria</taxon>
        <taxon>Bacillati</taxon>
        <taxon>Bacillota</taxon>
        <taxon>Bacilli</taxon>
        <taxon>Bacillales</taxon>
        <taxon>Paenibacillaceae</taxon>
        <taxon>Paenibacillus</taxon>
    </lineage>
</organism>
<reference evidence="1" key="1">
    <citation type="submission" date="2024-12" db="EMBL/GenBank/DDBJ databases">
        <authorList>
            <person name="Wu N."/>
        </authorList>
    </citation>
    <scope>NUCLEOTIDE SEQUENCE</scope>
    <source>
        <strain evidence="1">P15</strain>
    </source>
</reference>
<keyword evidence="1" id="KW-0326">Glycosidase</keyword>
<name>A0ACC7NWT2_9BACL</name>
<proteinExistence type="predicted"/>
<dbReference type="EMBL" id="JBJURJ010000005">
    <property type="protein sequence ID" value="MFM9328479.1"/>
    <property type="molecule type" value="Genomic_DNA"/>
</dbReference>